<keyword evidence="9" id="KW-1185">Reference proteome</keyword>
<evidence type="ECO:0000256" key="5">
    <source>
        <dbReference type="ARBA" id="ARBA00022704"/>
    </source>
</evidence>
<dbReference type="InterPro" id="IPR000010">
    <property type="entry name" value="Cystatin_dom"/>
</dbReference>
<dbReference type="InterPro" id="IPR046350">
    <property type="entry name" value="Cystatin_sf"/>
</dbReference>
<evidence type="ECO:0000313" key="9">
    <source>
        <dbReference type="Proteomes" id="UP000028990"/>
    </source>
</evidence>
<organism evidence="8 9">
    <name type="scientific">Fukomys damarensis</name>
    <name type="common">Damaraland mole rat</name>
    <name type="synonym">Cryptomys damarensis</name>
    <dbReference type="NCBI Taxonomy" id="885580"/>
    <lineage>
        <taxon>Eukaryota</taxon>
        <taxon>Metazoa</taxon>
        <taxon>Chordata</taxon>
        <taxon>Craniata</taxon>
        <taxon>Vertebrata</taxon>
        <taxon>Euteleostomi</taxon>
        <taxon>Mammalia</taxon>
        <taxon>Eutheria</taxon>
        <taxon>Euarchontoglires</taxon>
        <taxon>Glires</taxon>
        <taxon>Rodentia</taxon>
        <taxon>Hystricomorpha</taxon>
        <taxon>Bathyergidae</taxon>
        <taxon>Fukomys</taxon>
    </lineage>
</organism>
<comment type="subcellular location">
    <subcellularLocation>
        <location evidence="1">Secreted</location>
    </subcellularLocation>
</comment>
<keyword evidence="4" id="KW-0646">Protease inhibitor</keyword>
<dbReference type="STRING" id="885580.ENSFDAP00000015549"/>
<sequence length="148" mass="16831">MLHAPGWRGLPWAMLLLLWGVQPQLTHAWCSEEDLSSYQVSDLELSAAVQLALSTFNKQSQDEHAYRLVRTLSSQWEPNEDSGRVLSMRLLLRRTVCRKSEQGIDICPFHDSPEPSNTFTCSFTIHIQHQATQLSILKKRCSKGPPSQ</sequence>
<proteinExistence type="inferred from homology"/>
<feature type="signal peptide" evidence="7">
    <location>
        <begin position="1"/>
        <end position="28"/>
    </location>
</feature>
<name>A0A091CTT0_FUKDA</name>
<feature type="chain" id="PRO_5018746300" evidence="7">
    <location>
        <begin position="29"/>
        <end position="148"/>
    </location>
</feature>
<evidence type="ECO:0000256" key="1">
    <source>
        <dbReference type="ARBA" id="ARBA00004613"/>
    </source>
</evidence>
<reference evidence="8 9" key="1">
    <citation type="submission" date="2013-11" db="EMBL/GenBank/DDBJ databases">
        <title>The Damaraland mole rat (Fukomys damarensis) genome and evolution of African mole rats.</title>
        <authorList>
            <person name="Gladyshev V.N."/>
            <person name="Fang X."/>
        </authorList>
    </citation>
    <scope>NUCLEOTIDE SEQUENCE [LARGE SCALE GENOMIC DNA]</scope>
    <source>
        <tissue evidence="8">Liver</tissue>
    </source>
</reference>
<evidence type="ECO:0000256" key="6">
    <source>
        <dbReference type="ARBA" id="ARBA00022729"/>
    </source>
</evidence>
<protein>
    <submittedName>
        <fullName evidence="8">Cystatin-9</fullName>
    </submittedName>
</protein>
<dbReference type="GO" id="GO:0005615">
    <property type="term" value="C:extracellular space"/>
    <property type="evidence" value="ECO:0007669"/>
    <property type="project" value="TreeGrafter"/>
</dbReference>
<evidence type="ECO:0000256" key="7">
    <source>
        <dbReference type="SAM" id="SignalP"/>
    </source>
</evidence>
<dbReference type="InterPro" id="IPR043250">
    <property type="entry name" value="CST9-like"/>
</dbReference>
<comment type="similarity">
    <text evidence="2">Belongs to the cystatin family.</text>
</comment>
<dbReference type="PANTHER" id="PTHR46945">
    <property type="entry name" value="CYSTATIN-9-LIKE"/>
    <property type="match status" value="1"/>
</dbReference>
<dbReference type="PANTHER" id="PTHR46945:SF3">
    <property type="entry name" value="CYSTATIN E2"/>
    <property type="match status" value="1"/>
</dbReference>
<dbReference type="SUPFAM" id="SSF54403">
    <property type="entry name" value="Cystatin/monellin"/>
    <property type="match status" value="1"/>
</dbReference>
<gene>
    <name evidence="8" type="ORF">H920_16770</name>
</gene>
<accession>A0A091CTT0</accession>
<dbReference type="GO" id="GO:0004869">
    <property type="term" value="F:cysteine-type endopeptidase inhibitor activity"/>
    <property type="evidence" value="ECO:0007669"/>
    <property type="project" value="UniProtKB-KW"/>
</dbReference>
<dbReference type="GO" id="GO:0019730">
    <property type="term" value="P:antimicrobial humoral response"/>
    <property type="evidence" value="ECO:0007669"/>
    <property type="project" value="TreeGrafter"/>
</dbReference>
<evidence type="ECO:0000256" key="3">
    <source>
        <dbReference type="ARBA" id="ARBA00022525"/>
    </source>
</evidence>
<keyword evidence="6 7" id="KW-0732">Signal</keyword>
<keyword evidence="5" id="KW-0789">Thiol protease inhibitor</keyword>
<evidence type="ECO:0000256" key="2">
    <source>
        <dbReference type="ARBA" id="ARBA00009403"/>
    </source>
</evidence>
<dbReference type="CDD" id="cd00042">
    <property type="entry name" value="CY"/>
    <property type="match status" value="1"/>
</dbReference>
<evidence type="ECO:0000256" key="4">
    <source>
        <dbReference type="ARBA" id="ARBA00022690"/>
    </source>
</evidence>
<dbReference type="EMBL" id="KN124277">
    <property type="protein sequence ID" value="KFO21832.1"/>
    <property type="molecule type" value="Genomic_DNA"/>
</dbReference>
<dbReference type="Pfam" id="PF00666">
    <property type="entry name" value="Cathelicidins"/>
    <property type="match status" value="1"/>
</dbReference>
<dbReference type="Gene3D" id="3.10.450.10">
    <property type="match status" value="1"/>
</dbReference>
<dbReference type="Proteomes" id="UP000028990">
    <property type="component" value="Unassembled WGS sequence"/>
</dbReference>
<dbReference type="OMA" id="KITQDPM"/>
<keyword evidence="3" id="KW-0964">Secreted</keyword>
<evidence type="ECO:0000313" key="8">
    <source>
        <dbReference type="EMBL" id="KFO21832.1"/>
    </source>
</evidence>
<dbReference type="AlphaFoldDB" id="A0A091CTT0"/>